<dbReference type="KEGG" id="sacd:HS1genome_1338"/>
<organism evidence="2 4">
    <name type="scientific">Sulfodiicoccus acidiphilus</name>
    <dbReference type="NCBI Taxonomy" id="1670455"/>
    <lineage>
        <taxon>Archaea</taxon>
        <taxon>Thermoproteota</taxon>
        <taxon>Thermoprotei</taxon>
        <taxon>Sulfolobales</taxon>
        <taxon>Sulfolobaceae</taxon>
        <taxon>Sulfodiicoccus</taxon>
    </lineage>
</organism>
<keyword evidence="2" id="KW-0378">Hydrolase</keyword>
<keyword evidence="4" id="KW-1185">Reference proteome</keyword>
<reference evidence="2" key="3">
    <citation type="journal article" date="2019" name="BMC Res. Notes">
        <title>Complete genome sequence of the Sulfodiicoccus acidiphilus strain HS-1T, the first crenarchaeon that lacks polB3, isolated from an acidic hot spring in Ohwaku-dani, Hakone, Japan.</title>
        <authorList>
            <person name="Sakai H.D."/>
            <person name="Kurosawa N."/>
        </authorList>
    </citation>
    <scope>NUCLEOTIDE SEQUENCE</scope>
    <source>
        <strain evidence="2">HS-1</strain>
    </source>
</reference>
<dbReference type="EMBL" id="AP018553">
    <property type="protein sequence ID" value="BBD72949.1"/>
    <property type="molecule type" value="Genomic_DNA"/>
</dbReference>
<dbReference type="InterPro" id="IPR036866">
    <property type="entry name" value="RibonucZ/Hydroxyglut_hydro"/>
</dbReference>
<dbReference type="PANTHER" id="PTHR42951">
    <property type="entry name" value="METALLO-BETA-LACTAMASE DOMAIN-CONTAINING"/>
    <property type="match status" value="1"/>
</dbReference>
<feature type="domain" description="Metallo-beta-lactamase" evidence="1">
    <location>
        <begin position="5"/>
        <end position="170"/>
    </location>
</feature>
<dbReference type="InterPro" id="IPR050855">
    <property type="entry name" value="NDM-1-like"/>
</dbReference>
<dbReference type="SUPFAM" id="SSF56281">
    <property type="entry name" value="Metallo-hydrolase/oxidoreductase"/>
    <property type="match status" value="1"/>
</dbReference>
<dbReference type="Proteomes" id="UP000616143">
    <property type="component" value="Unassembled WGS sequence"/>
</dbReference>
<dbReference type="Proteomes" id="UP000276741">
    <property type="component" value="Chromosome"/>
</dbReference>
<reference evidence="3" key="4">
    <citation type="submission" date="2020-09" db="EMBL/GenBank/DDBJ databases">
        <authorList>
            <person name="Sun Q."/>
            <person name="Ohkuma M."/>
        </authorList>
    </citation>
    <scope>NUCLEOTIDE SEQUENCE</scope>
    <source>
        <strain evidence="3">JCM 31740</strain>
    </source>
</reference>
<evidence type="ECO:0000313" key="2">
    <source>
        <dbReference type="EMBL" id="BBD72949.1"/>
    </source>
</evidence>
<dbReference type="InterPro" id="IPR001279">
    <property type="entry name" value="Metallo-B-lactamas"/>
</dbReference>
<gene>
    <name evidence="3" type="ORF">GCM10007116_02170</name>
    <name evidence="2" type="ORF">HS1genome_1338</name>
</gene>
<dbReference type="Pfam" id="PF00753">
    <property type="entry name" value="Lactamase_B"/>
    <property type="match status" value="1"/>
</dbReference>
<dbReference type="GO" id="GO:0016787">
    <property type="term" value="F:hydrolase activity"/>
    <property type="evidence" value="ECO:0007669"/>
    <property type="project" value="UniProtKB-KW"/>
</dbReference>
<name>A0A348B447_9CREN</name>
<evidence type="ECO:0000313" key="3">
    <source>
        <dbReference type="EMBL" id="GGT87790.1"/>
    </source>
</evidence>
<dbReference type="AlphaFoldDB" id="A0A348B447"/>
<dbReference type="EMBL" id="BMQS01000002">
    <property type="protein sequence ID" value="GGT87790.1"/>
    <property type="molecule type" value="Genomic_DNA"/>
</dbReference>
<evidence type="ECO:0000259" key="1">
    <source>
        <dbReference type="SMART" id="SM00849"/>
    </source>
</evidence>
<evidence type="ECO:0000313" key="4">
    <source>
        <dbReference type="Proteomes" id="UP000276741"/>
    </source>
</evidence>
<dbReference type="PANTHER" id="PTHR42951:SF4">
    <property type="entry name" value="ACYL-COENZYME A THIOESTERASE MBLAC2"/>
    <property type="match status" value="1"/>
</dbReference>
<reference evidence="3" key="1">
    <citation type="journal article" date="2014" name="Int. J. Syst. Evol. Microbiol.">
        <title>Complete genome sequence of Corynebacterium casei LMG S-19264T (=DSM 44701T), isolated from a smear-ripened cheese.</title>
        <authorList>
            <consortium name="US DOE Joint Genome Institute (JGI-PGF)"/>
            <person name="Walter F."/>
            <person name="Albersmeier A."/>
            <person name="Kalinowski J."/>
            <person name="Ruckert C."/>
        </authorList>
    </citation>
    <scope>NUCLEOTIDE SEQUENCE</scope>
    <source>
        <strain evidence="3">JCM 31740</strain>
    </source>
</reference>
<dbReference type="Gene3D" id="3.60.15.10">
    <property type="entry name" value="Ribonuclease Z/Hydroxyacylglutathione hydrolase-like"/>
    <property type="match status" value="1"/>
</dbReference>
<dbReference type="SMART" id="SM00849">
    <property type="entry name" value="Lactamase_B"/>
    <property type="match status" value="1"/>
</dbReference>
<reference evidence="4" key="2">
    <citation type="submission" date="2018-04" db="EMBL/GenBank/DDBJ databases">
        <title>Complete genome sequence of Sulfodiicoccus acidiphilus strain HS-1.</title>
        <authorList>
            <person name="Sakai H.D."/>
            <person name="Kurosawa N."/>
        </authorList>
    </citation>
    <scope>NUCLEOTIDE SEQUENCE [LARGE SCALE GENOMIC DNA]</scope>
    <source>
        <strain evidence="4">HS-1</strain>
    </source>
</reference>
<accession>A0A348B447</accession>
<protein>
    <submittedName>
        <fullName evidence="2">MBL fold metallo-hydrolase</fullName>
    </submittedName>
</protein>
<sequence length="219" mass="24115">MMIDPGPSNSVADLGFLDRLDYVFLTHLHIDHIGLLKEVVERFPNVVVLVPEGEGGKITSPEKVNKEAENMMGELVTVFGKVEPIKTTIREVGDGEEIDLGDRKGKVSYTPGHSNAHISFILDDILFAGDSLGGRINGRSFKIAWSDRRKFMEVVERTKSMRPKLIGISHSGLVGYNHLNEVDESMSGAEVEELSVDGGTRDQILRLYLSSGNRARAVP</sequence>
<proteinExistence type="predicted"/>